<sequence>MDHNDKPKLLNRLSRIEGQVRGIARMVDEDRYCIDVLTQLQAVRAALRRVETEILKDHLDHCVTGALVDGNEAERRAKAAELMAVLDRALT</sequence>
<dbReference type="Proteomes" id="UP000287388">
    <property type="component" value="Chromosome"/>
</dbReference>
<dbReference type="GO" id="GO:0045892">
    <property type="term" value="P:negative regulation of DNA-templated transcription"/>
    <property type="evidence" value="ECO:0007669"/>
    <property type="project" value="UniProtKB-ARBA"/>
</dbReference>
<evidence type="ECO:0000313" key="5">
    <source>
        <dbReference type="Proteomes" id="UP000250358"/>
    </source>
</evidence>
<dbReference type="EMBL" id="UAQM01000043">
    <property type="protein sequence ID" value="SPU46552.1"/>
    <property type="molecule type" value="Genomic_DNA"/>
</dbReference>
<dbReference type="PANTHER" id="PTHR33677:SF3">
    <property type="entry name" value="COPPER-SENSING TRANSCRIPTIONAL REPRESSOR RICR"/>
    <property type="match status" value="1"/>
</dbReference>
<dbReference type="Proteomes" id="UP000596117">
    <property type="component" value="Chromosome"/>
</dbReference>
<protein>
    <submittedName>
        <fullName evidence="4">Copper-sensitive operon repressor</fullName>
    </submittedName>
    <submittedName>
        <fullName evidence="2">Metal-sensitive transcriptional regulator</fullName>
    </submittedName>
</protein>
<evidence type="ECO:0000313" key="4">
    <source>
        <dbReference type="EMBL" id="SPU46552.1"/>
    </source>
</evidence>
<evidence type="ECO:0000313" key="2">
    <source>
        <dbReference type="EMBL" id="QAT15041.1"/>
    </source>
</evidence>
<gene>
    <name evidence="4" type="primary">csoR</name>
    <name evidence="2" type="ORF">EQG53_12080</name>
    <name evidence="3" type="ORF">I6H83_10365</name>
    <name evidence="4" type="ORF">NCTC11165_02890</name>
</gene>
<dbReference type="AlphaFoldDB" id="A0A246KDT5"/>
<proteinExistence type="inferred from homology"/>
<evidence type="ECO:0000313" key="7">
    <source>
        <dbReference type="Proteomes" id="UP000596117"/>
    </source>
</evidence>
<dbReference type="PANTHER" id="PTHR33677">
    <property type="entry name" value="TRANSCRIPTIONAL REPRESSOR FRMR-RELATED"/>
    <property type="match status" value="1"/>
</dbReference>
<dbReference type="Pfam" id="PF02583">
    <property type="entry name" value="Trns_repr_metal"/>
    <property type="match status" value="1"/>
</dbReference>
<evidence type="ECO:0000313" key="6">
    <source>
        <dbReference type="Proteomes" id="UP000287388"/>
    </source>
</evidence>
<dbReference type="GeneID" id="56577021"/>
<reference evidence="4 5" key="1">
    <citation type="submission" date="2018-06" db="EMBL/GenBank/DDBJ databases">
        <authorList>
            <consortium name="Pathogen Informatics"/>
            <person name="Doyle S."/>
        </authorList>
    </citation>
    <scope>NUCLEOTIDE SEQUENCE [LARGE SCALE GENOMIC DNA]</scope>
    <source>
        <strain evidence="4 5">NCTC11165</strain>
    </source>
</reference>
<dbReference type="EMBL" id="CP035093">
    <property type="protein sequence ID" value="QAT15041.1"/>
    <property type="molecule type" value="Genomic_DNA"/>
</dbReference>
<dbReference type="RefSeq" id="WP_003164950.1">
    <property type="nucleotide sequence ID" value="NZ_BJNC01000014.1"/>
</dbReference>
<evidence type="ECO:0000256" key="1">
    <source>
        <dbReference type="ARBA" id="ARBA00005260"/>
    </source>
</evidence>
<dbReference type="Gene3D" id="1.20.58.1000">
    <property type="entry name" value="Metal-sensitive repressor, helix protomer"/>
    <property type="match status" value="1"/>
</dbReference>
<organism evidence="2 6">
    <name type="scientific">Brevundimonas diminuta</name>
    <name type="common">Pseudomonas diminuta</name>
    <dbReference type="NCBI Taxonomy" id="293"/>
    <lineage>
        <taxon>Bacteria</taxon>
        <taxon>Pseudomonadati</taxon>
        <taxon>Pseudomonadota</taxon>
        <taxon>Alphaproteobacteria</taxon>
        <taxon>Caulobacterales</taxon>
        <taxon>Caulobacteraceae</taxon>
        <taxon>Brevundimonas</taxon>
    </lineage>
</organism>
<keyword evidence="7" id="KW-1185">Reference proteome</keyword>
<reference evidence="2 6" key="2">
    <citation type="submission" date="2019-01" db="EMBL/GenBank/DDBJ databases">
        <title>Brevundimonas diminuta Genome sequencing and assembly.</title>
        <authorList>
            <person name="Chen H."/>
        </authorList>
    </citation>
    <scope>NUCLEOTIDE SEQUENCE [LARGE SCALE GENOMIC DNA]</scope>
    <source>
        <strain evidence="2">ATCC</strain>
        <strain evidence="6">ATCC(B) 19146</strain>
    </source>
</reference>
<dbReference type="KEGG" id="bdm:EQG53_12080"/>
<accession>A0A246KDT5</accession>
<dbReference type="InterPro" id="IPR003735">
    <property type="entry name" value="Metal_Tscrpt_repr"/>
</dbReference>
<evidence type="ECO:0000313" key="3">
    <source>
        <dbReference type="EMBL" id="QQB87577.1"/>
    </source>
</evidence>
<name>A0A246KDT5_BREDI</name>
<comment type="similarity">
    <text evidence="1">Belongs to the FrmR/RcnR family.</text>
</comment>
<dbReference type="InterPro" id="IPR038390">
    <property type="entry name" value="Metal_Tscrpt_repr_sf"/>
</dbReference>
<dbReference type="GO" id="GO:0003677">
    <property type="term" value="F:DNA binding"/>
    <property type="evidence" value="ECO:0007669"/>
    <property type="project" value="InterPro"/>
</dbReference>
<dbReference type="EMBL" id="CP066026">
    <property type="protein sequence ID" value="QQB87577.1"/>
    <property type="molecule type" value="Genomic_DNA"/>
</dbReference>
<dbReference type="CDD" id="cd10148">
    <property type="entry name" value="CsoR-like_DUF156"/>
    <property type="match status" value="1"/>
</dbReference>
<dbReference type="Proteomes" id="UP000250358">
    <property type="component" value="Unassembled WGS sequence"/>
</dbReference>
<dbReference type="GO" id="GO:0046872">
    <property type="term" value="F:metal ion binding"/>
    <property type="evidence" value="ECO:0007669"/>
    <property type="project" value="InterPro"/>
</dbReference>
<reference evidence="3 7" key="3">
    <citation type="submission" date="2020-12" db="EMBL/GenBank/DDBJ databases">
        <title>FDA dAtabase for Regulatory Grade micrObial Sequences (FDA-ARGOS): Supporting development and validation of Infectious Disease Dx tests.</title>
        <authorList>
            <person name="Kerrigan L."/>
            <person name="Long C."/>
            <person name="Tallon L."/>
            <person name="Sadzewicz L."/>
            <person name="Zhao X."/>
            <person name="Boylan J."/>
            <person name="Ott S."/>
            <person name="Bowen H."/>
            <person name="Vavikolanu K."/>
            <person name="Mehta A."/>
            <person name="Aluvathingal J."/>
            <person name="Nadendla S."/>
            <person name="Yan Y."/>
            <person name="Sichtig H."/>
        </authorList>
    </citation>
    <scope>NUCLEOTIDE SEQUENCE [LARGE SCALE GENOMIC DNA]</scope>
    <source>
        <strain evidence="3 7">FDAARGOS_1026</strain>
    </source>
</reference>